<dbReference type="HOGENOM" id="CLU_111658_4_0_1"/>
<keyword evidence="5" id="KW-0456">Lyase</keyword>
<dbReference type="PANTHER" id="PTHR42104:SF2">
    <property type="entry name" value="GUANYL-SPECIFIC RIBONUCLEASE, PUTATIVE (AFU_ORTHOLOGUE AFUA_4G01200)-RELATED"/>
    <property type="match status" value="1"/>
</dbReference>
<dbReference type="OrthoDB" id="5425539at2759"/>
<proteinExistence type="predicted"/>
<evidence type="ECO:0000256" key="2">
    <source>
        <dbReference type="ARBA" id="ARBA00022759"/>
    </source>
</evidence>
<dbReference type="EMBL" id="KL198006">
    <property type="protein sequence ID" value="KDQ31311.1"/>
    <property type="molecule type" value="Genomic_DNA"/>
</dbReference>
<dbReference type="Proteomes" id="UP000027073">
    <property type="component" value="Unassembled WGS sequence"/>
</dbReference>
<name>A0A067P629_PLEO1</name>
<dbReference type="Pfam" id="PF00545">
    <property type="entry name" value="Ribonuclease"/>
    <property type="match status" value="1"/>
</dbReference>
<evidence type="ECO:0000256" key="6">
    <source>
        <dbReference type="SAM" id="SignalP"/>
    </source>
</evidence>
<keyword evidence="2" id="KW-0255">Endonuclease</keyword>
<dbReference type="PANTHER" id="PTHR42104">
    <property type="entry name" value="EXTRACELLULAR GUANYL-SPECIFIC RIBONUCLEASE RNTA (AFU_ORTHOLOGUE AFUA_4G03230)"/>
    <property type="match status" value="1"/>
</dbReference>
<keyword evidence="1" id="KW-0540">Nuclease</keyword>
<dbReference type="GO" id="GO:0004521">
    <property type="term" value="F:RNA endonuclease activity"/>
    <property type="evidence" value="ECO:0007669"/>
    <property type="project" value="InterPro"/>
</dbReference>
<gene>
    <name evidence="7" type="ORF">PLEOSDRAFT_1082413</name>
</gene>
<sequence>MASVLTIRSRIIVFLLVAACLVAAQSQCDCTHGTSGHHYSKADVTNAFDEAKKHQSNTVGKSREQKGKFPHYFGNAELLAFPTGCKKPDLLAFPILHDHTLFSNTSDQGADRVVYNKKGDFCGCMTHTGAATPNGFVLCK</sequence>
<reference evidence="8" key="1">
    <citation type="journal article" date="2014" name="Proc. Natl. Acad. Sci. U.S.A.">
        <title>Extensive sampling of basidiomycete genomes demonstrates inadequacy of the white-rot/brown-rot paradigm for wood decay fungi.</title>
        <authorList>
            <person name="Riley R."/>
            <person name="Salamov A.A."/>
            <person name="Brown D.W."/>
            <person name="Nagy L.G."/>
            <person name="Floudas D."/>
            <person name="Held B.W."/>
            <person name="Levasseur A."/>
            <person name="Lombard V."/>
            <person name="Morin E."/>
            <person name="Otillar R."/>
            <person name="Lindquist E.A."/>
            <person name="Sun H."/>
            <person name="LaButti K.M."/>
            <person name="Schmutz J."/>
            <person name="Jabbour D."/>
            <person name="Luo H."/>
            <person name="Baker S.E."/>
            <person name="Pisabarro A.G."/>
            <person name="Walton J.D."/>
            <person name="Blanchette R.A."/>
            <person name="Henrissat B."/>
            <person name="Martin F."/>
            <person name="Cullen D."/>
            <person name="Hibbett D.S."/>
            <person name="Grigoriev I.V."/>
        </authorList>
    </citation>
    <scope>NUCLEOTIDE SEQUENCE [LARGE SCALE GENOMIC DNA]</scope>
    <source>
        <strain evidence="8">PC15</strain>
    </source>
</reference>
<evidence type="ECO:0000256" key="5">
    <source>
        <dbReference type="ARBA" id="ARBA00023239"/>
    </source>
</evidence>
<dbReference type="VEuPathDB" id="FungiDB:PLEOSDRAFT_1082413"/>
<evidence type="ECO:0000313" key="8">
    <source>
        <dbReference type="Proteomes" id="UP000027073"/>
    </source>
</evidence>
<dbReference type="GO" id="GO:0016829">
    <property type="term" value="F:lyase activity"/>
    <property type="evidence" value="ECO:0007669"/>
    <property type="project" value="UniProtKB-KW"/>
</dbReference>
<dbReference type="SUPFAM" id="SSF53933">
    <property type="entry name" value="Microbial ribonucleases"/>
    <property type="match status" value="1"/>
</dbReference>
<keyword evidence="3" id="KW-0378">Hydrolase</keyword>
<dbReference type="InParanoid" id="A0A067P629"/>
<feature type="signal peptide" evidence="6">
    <location>
        <begin position="1"/>
        <end position="26"/>
    </location>
</feature>
<evidence type="ECO:0000313" key="7">
    <source>
        <dbReference type="EMBL" id="KDQ31311.1"/>
    </source>
</evidence>
<evidence type="ECO:0000256" key="4">
    <source>
        <dbReference type="ARBA" id="ARBA00023157"/>
    </source>
</evidence>
<accession>A0A067P629</accession>
<evidence type="ECO:0000256" key="3">
    <source>
        <dbReference type="ARBA" id="ARBA00022801"/>
    </source>
</evidence>
<dbReference type="GO" id="GO:0003723">
    <property type="term" value="F:RNA binding"/>
    <property type="evidence" value="ECO:0007669"/>
    <property type="project" value="InterPro"/>
</dbReference>
<organism evidence="7 8">
    <name type="scientific">Pleurotus ostreatus (strain PC15)</name>
    <name type="common">Oyster mushroom</name>
    <dbReference type="NCBI Taxonomy" id="1137138"/>
    <lineage>
        <taxon>Eukaryota</taxon>
        <taxon>Fungi</taxon>
        <taxon>Dikarya</taxon>
        <taxon>Basidiomycota</taxon>
        <taxon>Agaricomycotina</taxon>
        <taxon>Agaricomycetes</taxon>
        <taxon>Agaricomycetidae</taxon>
        <taxon>Agaricales</taxon>
        <taxon>Pleurotineae</taxon>
        <taxon>Pleurotaceae</taxon>
        <taxon>Pleurotus</taxon>
    </lineage>
</organism>
<keyword evidence="6" id="KW-0732">Signal</keyword>
<dbReference type="InterPro" id="IPR016191">
    <property type="entry name" value="Ribonuclease/ribotoxin"/>
</dbReference>
<evidence type="ECO:0000256" key="1">
    <source>
        <dbReference type="ARBA" id="ARBA00022722"/>
    </source>
</evidence>
<dbReference type="AlphaFoldDB" id="A0A067P629"/>
<dbReference type="STRING" id="1137138.A0A067P629"/>
<dbReference type="InterPro" id="IPR000026">
    <property type="entry name" value="N1-like"/>
</dbReference>
<dbReference type="Gene3D" id="3.10.450.30">
    <property type="entry name" value="Microbial ribonucleases"/>
    <property type="match status" value="1"/>
</dbReference>
<feature type="chain" id="PRO_5001642900" evidence="6">
    <location>
        <begin position="27"/>
        <end position="140"/>
    </location>
</feature>
<protein>
    <submittedName>
        <fullName evidence="7">Uncharacterized protein</fullName>
    </submittedName>
</protein>
<keyword evidence="4" id="KW-1015">Disulfide bond</keyword>
<dbReference type="GO" id="GO:0016787">
    <property type="term" value="F:hydrolase activity"/>
    <property type="evidence" value="ECO:0007669"/>
    <property type="project" value="UniProtKB-KW"/>
</dbReference>